<feature type="transmembrane region" description="Helical" evidence="1">
    <location>
        <begin position="29"/>
        <end position="51"/>
    </location>
</feature>
<keyword evidence="1" id="KW-0472">Membrane</keyword>
<evidence type="ECO:0000313" key="2">
    <source>
        <dbReference type="EMBL" id="MCK0530172.1"/>
    </source>
</evidence>
<dbReference type="EMBL" id="JALKHS010000003">
    <property type="protein sequence ID" value="MCK0530172.1"/>
    <property type="molecule type" value="Genomic_DNA"/>
</dbReference>
<feature type="transmembrane region" description="Helical" evidence="1">
    <location>
        <begin position="88"/>
        <end position="108"/>
    </location>
</feature>
<reference evidence="2 3" key="1">
    <citation type="submission" date="2022-04" db="EMBL/GenBank/DDBJ databases">
        <authorList>
            <person name="Huq M.A."/>
        </authorList>
    </citation>
    <scope>NUCLEOTIDE SEQUENCE [LARGE SCALE GENOMIC DNA]</scope>
    <source>
        <strain evidence="2 3">MAH-33</strain>
    </source>
</reference>
<keyword evidence="1" id="KW-0812">Transmembrane</keyword>
<organism evidence="2 3">
    <name type="scientific">Sphingobium agri</name>
    <dbReference type="NCBI Taxonomy" id="2933566"/>
    <lineage>
        <taxon>Bacteria</taxon>
        <taxon>Pseudomonadati</taxon>
        <taxon>Pseudomonadota</taxon>
        <taxon>Alphaproteobacteria</taxon>
        <taxon>Sphingomonadales</taxon>
        <taxon>Sphingomonadaceae</taxon>
        <taxon>Sphingobium</taxon>
    </lineage>
</organism>
<evidence type="ECO:0008006" key="4">
    <source>
        <dbReference type="Google" id="ProtNLM"/>
    </source>
</evidence>
<name>A0ABT0DT88_9SPHN</name>
<feature type="transmembrane region" description="Helical" evidence="1">
    <location>
        <begin position="63"/>
        <end position="82"/>
    </location>
</feature>
<protein>
    <recommendedName>
        <fullName evidence="4">Amino acid permease</fullName>
    </recommendedName>
</protein>
<sequence>MLVGLIGAIVPMLIRLSGAESPIKAITMLASMVINFWLLPYFLISLGAILILRRDSATSFAHLVAPAAGALLLLFVVAQSFIARKGQWEMPVIAAIILSTALGLLRLADRTRRSQDLRMHPSPE</sequence>
<evidence type="ECO:0000313" key="3">
    <source>
        <dbReference type="Proteomes" id="UP001203512"/>
    </source>
</evidence>
<dbReference type="Proteomes" id="UP001203512">
    <property type="component" value="Unassembled WGS sequence"/>
</dbReference>
<dbReference type="RefSeq" id="WP_201516568.1">
    <property type="nucleotide sequence ID" value="NZ_JALKHS010000003.1"/>
</dbReference>
<proteinExistence type="predicted"/>
<accession>A0ABT0DT88</accession>
<keyword evidence="3" id="KW-1185">Reference proteome</keyword>
<gene>
    <name evidence="2" type="ORF">MU848_01080</name>
</gene>
<evidence type="ECO:0000256" key="1">
    <source>
        <dbReference type="SAM" id="Phobius"/>
    </source>
</evidence>
<keyword evidence="1" id="KW-1133">Transmembrane helix</keyword>
<comment type="caution">
    <text evidence="2">The sequence shown here is derived from an EMBL/GenBank/DDBJ whole genome shotgun (WGS) entry which is preliminary data.</text>
</comment>